<evidence type="ECO:0000256" key="8">
    <source>
        <dbReference type="ARBA" id="ARBA00022840"/>
    </source>
</evidence>
<accession>Q5SLY0</accession>
<evidence type="ECO:0000256" key="6">
    <source>
        <dbReference type="ARBA" id="ARBA00022723"/>
    </source>
</evidence>
<dbReference type="Gene3D" id="3.40.50.300">
    <property type="entry name" value="P-loop containing nucleotide triphosphate hydrolases"/>
    <property type="match status" value="1"/>
</dbReference>
<keyword evidence="8" id="KW-0067">ATP-binding</keyword>
<gene>
    <name evidence="11" type="ordered locus">TTHA0163</name>
</gene>
<organism evidence="11 12">
    <name type="scientific">Thermus thermophilus (strain ATCC 27634 / DSM 579 / HB8)</name>
    <dbReference type="NCBI Taxonomy" id="300852"/>
    <lineage>
        <taxon>Bacteria</taxon>
        <taxon>Thermotogati</taxon>
        <taxon>Deinococcota</taxon>
        <taxon>Deinococci</taxon>
        <taxon>Thermales</taxon>
        <taxon>Thermaceae</taxon>
        <taxon>Thermus</taxon>
    </lineage>
</organism>
<keyword evidence="6" id="KW-0479">Metal-binding</keyword>
<dbReference type="GO" id="GO:0002949">
    <property type="term" value="P:tRNA threonylcarbamoyladenosine modification"/>
    <property type="evidence" value="ECO:0007669"/>
    <property type="project" value="InterPro"/>
</dbReference>
<evidence type="ECO:0000256" key="7">
    <source>
        <dbReference type="ARBA" id="ARBA00022741"/>
    </source>
</evidence>
<evidence type="ECO:0000256" key="5">
    <source>
        <dbReference type="ARBA" id="ARBA00022694"/>
    </source>
</evidence>
<evidence type="ECO:0000256" key="1">
    <source>
        <dbReference type="ARBA" id="ARBA00004496"/>
    </source>
</evidence>
<comment type="similarity">
    <text evidence="2">Belongs to the TsaE family.</text>
</comment>
<dbReference type="GO" id="GO:0005737">
    <property type="term" value="C:cytoplasm"/>
    <property type="evidence" value="ECO:0007669"/>
    <property type="project" value="UniProtKB-SubCell"/>
</dbReference>
<dbReference type="eggNOG" id="COG0802">
    <property type="taxonomic scope" value="Bacteria"/>
</dbReference>
<dbReference type="EnsemblBacteria" id="BAD69986">
    <property type="protein sequence ID" value="BAD69986"/>
    <property type="gene ID" value="BAD69986"/>
</dbReference>
<dbReference type="PATRIC" id="fig|300852.9.peg.161"/>
<dbReference type="GO" id="GO:0046872">
    <property type="term" value="F:metal ion binding"/>
    <property type="evidence" value="ECO:0007669"/>
    <property type="project" value="UniProtKB-KW"/>
</dbReference>
<dbReference type="KEGG" id="ttj:TTHA0163"/>
<evidence type="ECO:0000313" key="12">
    <source>
        <dbReference type="Proteomes" id="UP000000532"/>
    </source>
</evidence>
<protein>
    <recommendedName>
        <fullName evidence="3">tRNA threonylcarbamoyladenosine biosynthesis protein TsaE</fullName>
    </recommendedName>
    <alternativeName>
        <fullName evidence="10">t(6)A37 threonylcarbamoyladenosine biosynthesis protein TsaE</fullName>
    </alternativeName>
</protein>
<evidence type="ECO:0000256" key="3">
    <source>
        <dbReference type="ARBA" id="ARBA00019010"/>
    </source>
</evidence>
<dbReference type="HOGENOM" id="CLU_087829_3_1_0"/>
<dbReference type="Pfam" id="PF02367">
    <property type="entry name" value="TsaE"/>
    <property type="match status" value="1"/>
</dbReference>
<dbReference type="EMBL" id="AP008226">
    <property type="protein sequence ID" value="BAD69986.1"/>
    <property type="molecule type" value="Genomic_DNA"/>
</dbReference>
<dbReference type="AlphaFoldDB" id="Q5SLY0"/>
<reference evidence="11 12" key="1">
    <citation type="submission" date="2004-11" db="EMBL/GenBank/DDBJ databases">
        <title>Complete genome sequence of Thermus thermophilus HB8.</title>
        <authorList>
            <person name="Masui R."/>
            <person name="Kurokawa K."/>
            <person name="Nakagawa N."/>
            <person name="Tokunaga F."/>
            <person name="Koyama Y."/>
            <person name="Shibata T."/>
            <person name="Oshima T."/>
            <person name="Yokoyama S."/>
            <person name="Yasunaga T."/>
            <person name="Kuramitsu S."/>
        </authorList>
    </citation>
    <scope>NUCLEOTIDE SEQUENCE [LARGE SCALE GENOMIC DNA]</scope>
    <source>
        <strain evidence="12">ATCC 27634 / DSM 579 / HB8</strain>
    </source>
</reference>
<dbReference type="InterPro" id="IPR003442">
    <property type="entry name" value="T6A_TsaE"/>
</dbReference>
<keyword evidence="4" id="KW-0963">Cytoplasm</keyword>
<keyword evidence="12" id="KW-1185">Reference proteome</keyword>
<dbReference type="InterPro" id="IPR027417">
    <property type="entry name" value="P-loop_NTPase"/>
</dbReference>
<evidence type="ECO:0000256" key="2">
    <source>
        <dbReference type="ARBA" id="ARBA00007599"/>
    </source>
</evidence>
<keyword evidence="7" id="KW-0547">Nucleotide-binding</keyword>
<evidence type="ECO:0000256" key="4">
    <source>
        <dbReference type="ARBA" id="ARBA00022490"/>
    </source>
</evidence>
<dbReference type="PANTHER" id="PTHR33540">
    <property type="entry name" value="TRNA THREONYLCARBAMOYLADENOSINE BIOSYNTHESIS PROTEIN TSAE"/>
    <property type="match status" value="1"/>
</dbReference>
<proteinExistence type="inferred from homology"/>
<keyword evidence="5" id="KW-0819">tRNA processing</keyword>
<evidence type="ECO:0000256" key="10">
    <source>
        <dbReference type="ARBA" id="ARBA00032441"/>
    </source>
</evidence>
<keyword evidence="9" id="KW-0460">Magnesium</keyword>
<dbReference type="GO" id="GO:0005524">
    <property type="term" value="F:ATP binding"/>
    <property type="evidence" value="ECO:0007669"/>
    <property type="project" value="UniProtKB-KW"/>
</dbReference>
<evidence type="ECO:0000313" key="11">
    <source>
        <dbReference type="EMBL" id="BAD69986.1"/>
    </source>
</evidence>
<dbReference type="PhylomeDB" id="Q5SLY0"/>
<dbReference type="NCBIfam" id="TIGR00150">
    <property type="entry name" value="T6A_YjeE"/>
    <property type="match status" value="1"/>
</dbReference>
<evidence type="ECO:0000256" key="9">
    <source>
        <dbReference type="ARBA" id="ARBA00022842"/>
    </source>
</evidence>
<dbReference type="Proteomes" id="UP000000532">
    <property type="component" value="Chromosome"/>
</dbReference>
<sequence>MPARACGFKSRPRHQTEARKGLVSLMRLLLSRRLSCLEDTQALAEEVLGLLPRGALVALEGPLGAGKTTFVGFLARALGFPGRVTSPTYTLIHTYPTPEGPVVHADLYRLKDPSLLLGQLEAALEGARLGLVEWGEPHLLGASHLLRLSPEGEARRAELWEVGPGEEKGV</sequence>
<dbReference type="SUPFAM" id="SSF52540">
    <property type="entry name" value="P-loop containing nucleoside triphosphate hydrolases"/>
    <property type="match status" value="1"/>
</dbReference>
<comment type="subcellular location">
    <subcellularLocation>
        <location evidence="1">Cytoplasm</location>
    </subcellularLocation>
</comment>
<dbReference type="PANTHER" id="PTHR33540:SF2">
    <property type="entry name" value="TRNA THREONYLCARBAMOYLADENOSINE BIOSYNTHESIS PROTEIN TSAE"/>
    <property type="match status" value="1"/>
</dbReference>
<name>Q5SLY0_THET8</name>